<dbReference type="OrthoDB" id="2507140at2759"/>
<organism evidence="3 4">
    <name type="scientific">Lineolata rhizophorae</name>
    <dbReference type="NCBI Taxonomy" id="578093"/>
    <lineage>
        <taxon>Eukaryota</taxon>
        <taxon>Fungi</taxon>
        <taxon>Dikarya</taxon>
        <taxon>Ascomycota</taxon>
        <taxon>Pezizomycotina</taxon>
        <taxon>Dothideomycetes</taxon>
        <taxon>Dothideomycetes incertae sedis</taxon>
        <taxon>Lineolatales</taxon>
        <taxon>Lineolataceae</taxon>
        <taxon>Lineolata</taxon>
    </lineage>
</organism>
<evidence type="ECO:0000313" key="4">
    <source>
        <dbReference type="Proteomes" id="UP000799766"/>
    </source>
</evidence>
<evidence type="ECO:0000256" key="2">
    <source>
        <dbReference type="SAM" id="SignalP"/>
    </source>
</evidence>
<keyword evidence="4" id="KW-1185">Reference proteome</keyword>
<gene>
    <name evidence="3" type="ORF">BDY21DRAFT_368673</name>
</gene>
<dbReference type="Proteomes" id="UP000799766">
    <property type="component" value="Unassembled WGS sequence"/>
</dbReference>
<protein>
    <recommendedName>
        <fullName evidence="5">Extracellular membrane protein CFEM domain-containing protein</fullName>
    </recommendedName>
</protein>
<evidence type="ECO:0008006" key="5">
    <source>
        <dbReference type="Google" id="ProtNLM"/>
    </source>
</evidence>
<reference evidence="3" key="1">
    <citation type="journal article" date="2020" name="Stud. Mycol.">
        <title>101 Dothideomycetes genomes: a test case for predicting lifestyles and emergence of pathogens.</title>
        <authorList>
            <person name="Haridas S."/>
            <person name="Albert R."/>
            <person name="Binder M."/>
            <person name="Bloem J."/>
            <person name="Labutti K."/>
            <person name="Salamov A."/>
            <person name="Andreopoulos B."/>
            <person name="Baker S."/>
            <person name="Barry K."/>
            <person name="Bills G."/>
            <person name="Bluhm B."/>
            <person name="Cannon C."/>
            <person name="Castanera R."/>
            <person name="Culley D."/>
            <person name="Daum C."/>
            <person name="Ezra D."/>
            <person name="Gonzalez J."/>
            <person name="Henrissat B."/>
            <person name="Kuo A."/>
            <person name="Liang C."/>
            <person name="Lipzen A."/>
            <person name="Lutzoni F."/>
            <person name="Magnuson J."/>
            <person name="Mondo S."/>
            <person name="Nolan M."/>
            <person name="Ohm R."/>
            <person name="Pangilinan J."/>
            <person name="Park H.-J."/>
            <person name="Ramirez L."/>
            <person name="Alfaro M."/>
            <person name="Sun H."/>
            <person name="Tritt A."/>
            <person name="Yoshinaga Y."/>
            <person name="Zwiers L.-H."/>
            <person name="Turgeon B."/>
            <person name="Goodwin S."/>
            <person name="Spatafora J."/>
            <person name="Crous P."/>
            <person name="Grigoriev I."/>
        </authorList>
    </citation>
    <scope>NUCLEOTIDE SEQUENCE</scope>
    <source>
        <strain evidence="3">ATCC 16933</strain>
    </source>
</reference>
<dbReference type="EMBL" id="MU001671">
    <property type="protein sequence ID" value="KAF2461455.1"/>
    <property type="molecule type" value="Genomic_DNA"/>
</dbReference>
<evidence type="ECO:0000313" key="3">
    <source>
        <dbReference type="EMBL" id="KAF2461455.1"/>
    </source>
</evidence>
<feature type="chain" id="PRO_5025655312" description="Extracellular membrane protein CFEM domain-containing protein" evidence="2">
    <location>
        <begin position="19"/>
        <end position="191"/>
    </location>
</feature>
<keyword evidence="2" id="KW-0732">Signal</keyword>
<feature type="signal peptide" evidence="2">
    <location>
        <begin position="1"/>
        <end position="18"/>
    </location>
</feature>
<evidence type="ECO:0000256" key="1">
    <source>
        <dbReference type="SAM" id="MobiDB-lite"/>
    </source>
</evidence>
<accession>A0A6A6PBW2</accession>
<feature type="region of interest" description="Disordered" evidence="1">
    <location>
        <begin position="139"/>
        <end position="162"/>
    </location>
</feature>
<name>A0A6A6PBW2_9PEZI</name>
<sequence length="191" mass="18250">MRFQITAAILASAGIAAAQTTASTPAQPTSGSSSGSSDCEAQNIVDSCLATTQIQVDGCDANDWQCLCDAYEQVVTCWNNCPNSDQAFGDEQTKTSYCNAAEAQNPSSDTTTAAAAATTGATTGGASSAAATGSAAANSASSAIGTPTGDSSSDSTATGSAASASSSGAAGGVYVPAGGFVAAVVGLAGML</sequence>
<dbReference type="AlphaFoldDB" id="A0A6A6PBW2"/>
<proteinExistence type="predicted"/>